<dbReference type="PRINTS" id="PR00484">
    <property type="entry name" value="PBPGOBP"/>
</dbReference>
<dbReference type="OrthoDB" id="6897701at2759"/>
<evidence type="ECO:0000256" key="2">
    <source>
        <dbReference type="ARBA" id="ARBA00022448"/>
    </source>
</evidence>
<dbReference type="InterPro" id="IPR036728">
    <property type="entry name" value="PBP_GOBP_sf"/>
</dbReference>
<accession>A0A9N9RGY4</accession>
<keyword evidence="2" id="KW-0813">Transport</keyword>
<dbReference type="Gene3D" id="1.10.238.20">
    <property type="entry name" value="Pheromone/general odorant binding protein domain"/>
    <property type="match status" value="1"/>
</dbReference>
<proteinExistence type="inferred from homology"/>
<dbReference type="Proteomes" id="UP001153714">
    <property type="component" value="Chromosome 8"/>
</dbReference>
<evidence type="ECO:0000256" key="1">
    <source>
        <dbReference type="ARBA" id="ARBA00008098"/>
    </source>
</evidence>
<sequence>MNLNTIAIFLLWCLYVDGDDHTDAMKTMSYTFSRKLYECNKRWPLREDIINDFLHFWQLNNVLNKRAIGCAMVCIAAKLHFVDSDGNFLAENAQGFAIASGAGNYF</sequence>
<dbReference type="InterPro" id="IPR006072">
    <property type="entry name" value="Odorant/phero-bd_Lep"/>
</dbReference>
<evidence type="ECO:0000313" key="5">
    <source>
        <dbReference type="Proteomes" id="UP001153714"/>
    </source>
</evidence>
<reference evidence="4" key="1">
    <citation type="submission" date="2021-12" db="EMBL/GenBank/DDBJ databases">
        <authorList>
            <person name="King R."/>
        </authorList>
    </citation>
    <scope>NUCLEOTIDE SEQUENCE</scope>
</reference>
<keyword evidence="3" id="KW-0732">Signal</keyword>
<name>A0A9N9RGY4_9NEOP</name>
<protein>
    <submittedName>
        <fullName evidence="4">Uncharacterized protein</fullName>
    </submittedName>
</protein>
<dbReference type="SUPFAM" id="SSF47565">
    <property type="entry name" value="Insect pheromone/odorant-binding proteins"/>
    <property type="match status" value="1"/>
</dbReference>
<comment type="similarity">
    <text evidence="1">Belongs to the PBP/GOBP family.</text>
</comment>
<feature type="chain" id="PRO_5040142818" evidence="3">
    <location>
        <begin position="19"/>
        <end position="106"/>
    </location>
</feature>
<dbReference type="EMBL" id="OU893339">
    <property type="protein sequence ID" value="CAG9795999.1"/>
    <property type="molecule type" value="Genomic_DNA"/>
</dbReference>
<reference evidence="4" key="2">
    <citation type="submission" date="2022-10" db="EMBL/GenBank/DDBJ databases">
        <authorList>
            <consortium name="ENA_rothamsted_submissions"/>
            <consortium name="culmorum"/>
            <person name="King R."/>
        </authorList>
    </citation>
    <scope>NUCLEOTIDE SEQUENCE</scope>
</reference>
<evidence type="ECO:0000313" key="4">
    <source>
        <dbReference type="EMBL" id="CAG9795999.1"/>
    </source>
</evidence>
<evidence type="ECO:0000256" key="3">
    <source>
        <dbReference type="SAM" id="SignalP"/>
    </source>
</evidence>
<dbReference type="AlphaFoldDB" id="A0A9N9RGY4"/>
<feature type="signal peptide" evidence="3">
    <location>
        <begin position="1"/>
        <end position="18"/>
    </location>
</feature>
<organism evidence="4 5">
    <name type="scientific">Diatraea saccharalis</name>
    <name type="common">sugarcane borer</name>
    <dbReference type="NCBI Taxonomy" id="40085"/>
    <lineage>
        <taxon>Eukaryota</taxon>
        <taxon>Metazoa</taxon>
        <taxon>Ecdysozoa</taxon>
        <taxon>Arthropoda</taxon>
        <taxon>Hexapoda</taxon>
        <taxon>Insecta</taxon>
        <taxon>Pterygota</taxon>
        <taxon>Neoptera</taxon>
        <taxon>Endopterygota</taxon>
        <taxon>Lepidoptera</taxon>
        <taxon>Glossata</taxon>
        <taxon>Ditrysia</taxon>
        <taxon>Pyraloidea</taxon>
        <taxon>Crambidae</taxon>
        <taxon>Crambinae</taxon>
        <taxon>Diatraea</taxon>
    </lineage>
</organism>
<keyword evidence="5" id="KW-1185">Reference proteome</keyword>
<gene>
    <name evidence="4" type="ORF">DIATSA_LOCUS13226</name>
</gene>
<dbReference type="GO" id="GO:0005549">
    <property type="term" value="F:odorant binding"/>
    <property type="evidence" value="ECO:0007669"/>
    <property type="project" value="InterPro"/>
</dbReference>